<dbReference type="Pfam" id="PF00011">
    <property type="entry name" value="HSP20"/>
    <property type="match status" value="1"/>
</dbReference>
<keyword evidence="6" id="KW-1185">Reference proteome</keyword>
<dbReference type="SUPFAM" id="SSF49764">
    <property type="entry name" value="HSP20-like chaperones"/>
    <property type="match status" value="1"/>
</dbReference>
<dbReference type="InterPro" id="IPR002068">
    <property type="entry name" value="A-crystallin/Hsp20_dom"/>
</dbReference>
<accession>A0AAV3PX17</accession>
<dbReference type="Proteomes" id="UP001454036">
    <property type="component" value="Unassembled WGS sequence"/>
</dbReference>
<dbReference type="AlphaFoldDB" id="A0AAV3PX17"/>
<keyword evidence="1" id="KW-0346">Stress response</keyword>
<evidence type="ECO:0000256" key="2">
    <source>
        <dbReference type="PROSITE-ProRule" id="PRU00285"/>
    </source>
</evidence>
<dbReference type="Gene3D" id="2.60.40.790">
    <property type="match status" value="1"/>
</dbReference>
<evidence type="ECO:0000259" key="4">
    <source>
        <dbReference type="PROSITE" id="PS01031"/>
    </source>
</evidence>
<evidence type="ECO:0000313" key="5">
    <source>
        <dbReference type="EMBL" id="GAA0154758.1"/>
    </source>
</evidence>
<comment type="caution">
    <text evidence="5">The sequence shown here is derived from an EMBL/GenBank/DDBJ whole genome shotgun (WGS) entry which is preliminary data.</text>
</comment>
<dbReference type="InterPro" id="IPR031107">
    <property type="entry name" value="Small_HSP"/>
</dbReference>
<dbReference type="EMBL" id="BAABME010002466">
    <property type="protein sequence ID" value="GAA0154758.1"/>
    <property type="molecule type" value="Genomic_DNA"/>
</dbReference>
<reference evidence="5 6" key="1">
    <citation type="submission" date="2024-01" db="EMBL/GenBank/DDBJ databases">
        <title>The complete chloroplast genome sequence of Lithospermum erythrorhizon: insights into the phylogenetic relationship among Boraginaceae species and the maternal lineages of purple gromwells.</title>
        <authorList>
            <person name="Okada T."/>
            <person name="Watanabe K."/>
        </authorList>
    </citation>
    <scope>NUCLEOTIDE SEQUENCE [LARGE SCALE GENOMIC DNA]</scope>
</reference>
<proteinExistence type="inferred from homology"/>
<evidence type="ECO:0000256" key="3">
    <source>
        <dbReference type="RuleBase" id="RU003616"/>
    </source>
</evidence>
<name>A0AAV3PX17_LITER</name>
<dbReference type="InterPro" id="IPR008978">
    <property type="entry name" value="HSP20-like_chaperone"/>
</dbReference>
<evidence type="ECO:0000256" key="1">
    <source>
        <dbReference type="ARBA" id="ARBA00023016"/>
    </source>
</evidence>
<evidence type="ECO:0000313" key="6">
    <source>
        <dbReference type="Proteomes" id="UP001454036"/>
    </source>
</evidence>
<comment type="similarity">
    <text evidence="2 3">Belongs to the small heat shock protein (HSP20) family.</text>
</comment>
<gene>
    <name evidence="5" type="ORF">LIER_12647</name>
</gene>
<organism evidence="5 6">
    <name type="scientific">Lithospermum erythrorhizon</name>
    <name type="common">Purple gromwell</name>
    <name type="synonym">Lithospermum officinale var. erythrorhizon</name>
    <dbReference type="NCBI Taxonomy" id="34254"/>
    <lineage>
        <taxon>Eukaryota</taxon>
        <taxon>Viridiplantae</taxon>
        <taxon>Streptophyta</taxon>
        <taxon>Embryophyta</taxon>
        <taxon>Tracheophyta</taxon>
        <taxon>Spermatophyta</taxon>
        <taxon>Magnoliopsida</taxon>
        <taxon>eudicotyledons</taxon>
        <taxon>Gunneridae</taxon>
        <taxon>Pentapetalae</taxon>
        <taxon>asterids</taxon>
        <taxon>lamiids</taxon>
        <taxon>Boraginales</taxon>
        <taxon>Boraginaceae</taxon>
        <taxon>Boraginoideae</taxon>
        <taxon>Lithospermeae</taxon>
        <taxon>Lithospermum</taxon>
    </lineage>
</organism>
<feature type="domain" description="SHSP" evidence="4">
    <location>
        <begin position="18"/>
        <end position="141"/>
    </location>
</feature>
<protein>
    <submittedName>
        <fullName evidence="5">Chaperone</fullName>
    </submittedName>
</protein>
<dbReference type="PROSITE" id="PS01031">
    <property type="entry name" value="SHSP"/>
    <property type="match status" value="1"/>
</dbReference>
<sequence>MALFGDPLRRFFWSPTIYRTSPASAALLDWLESPHAHIFKVNVPGYSKDEIKVQVEDGNILVIKAEGGKDESYFKEKDALWHVAERGVGMGKGESLFREIQLPDDVKTDQMKAHLENGVLTITLPKETSPKPSKVRNINITSKL</sequence>
<dbReference type="PANTHER" id="PTHR11527">
    <property type="entry name" value="HEAT-SHOCK PROTEIN 20 FAMILY MEMBER"/>
    <property type="match status" value="1"/>
</dbReference>